<comment type="caution">
    <text evidence="11">The sequence shown here is derived from an EMBL/GenBank/DDBJ whole genome shotgun (WGS) entry which is preliminary data.</text>
</comment>
<dbReference type="EMBL" id="JBHTIT010000001">
    <property type="protein sequence ID" value="MFD0949597.1"/>
    <property type="molecule type" value="Genomic_DNA"/>
</dbReference>
<accession>A0ABW3HHW1</accession>
<dbReference type="Gene3D" id="3.90.1150.10">
    <property type="entry name" value="Aspartate Aminotransferase, domain 1"/>
    <property type="match status" value="1"/>
</dbReference>
<dbReference type="SUPFAM" id="SSF53383">
    <property type="entry name" value="PLP-dependent transferases"/>
    <property type="match status" value="1"/>
</dbReference>
<proteinExistence type="inferred from homology"/>
<keyword evidence="7 9" id="KW-0663">Pyridoxal phosphate</keyword>
<evidence type="ECO:0000313" key="12">
    <source>
        <dbReference type="Proteomes" id="UP001597044"/>
    </source>
</evidence>
<sequence>MAGFLPEGSAVMTSFLQQARAGVQGLAPYQPGKPVDELQRELGLARVVKLASNENPLGPSPKALAAMQKALANPLELGRYPDGSGFRLKQAISQRFGCALEAITLGNGSNDLLDIIARVFLGEGDEAIYAQYAFAVYPLSVQAVGATGVCVPALDYGHDLTAMAQAITAKTKVIFLANPNNPTGTWFAEADFHAFMAAVPAHIVVVLDEAYCEFVSDPAALNGLAQLGRYPNLIVTRTLAKAYGLASLRVGYGVASVEISGLLNRVRQPFNVNSLALVAAEAAINDDEFVQKTREIIAAGMAQWQAATKAFNLTSIPSRGNFLCVDMGTEAMPVFQALLREGVIVRPVANYGLPSHLRISIGTEEENNFAINGLSRVLDAQVKA</sequence>
<evidence type="ECO:0000256" key="7">
    <source>
        <dbReference type="ARBA" id="ARBA00022898"/>
    </source>
</evidence>
<dbReference type="GO" id="GO:0004400">
    <property type="term" value="F:histidinol-phosphate transaminase activity"/>
    <property type="evidence" value="ECO:0007669"/>
    <property type="project" value="UniProtKB-EC"/>
</dbReference>
<protein>
    <recommendedName>
        <fullName evidence="9">Histidinol-phosphate aminotransferase</fullName>
        <ecNumber evidence="9">2.6.1.9</ecNumber>
    </recommendedName>
    <alternativeName>
        <fullName evidence="9">Imidazole acetol-phosphate transaminase</fullName>
    </alternativeName>
</protein>
<keyword evidence="12" id="KW-1185">Reference proteome</keyword>
<dbReference type="InterPro" id="IPR001917">
    <property type="entry name" value="Aminotrans_II_pyridoxalP_BS"/>
</dbReference>
<evidence type="ECO:0000256" key="5">
    <source>
        <dbReference type="ARBA" id="ARBA00022576"/>
    </source>
</evidence>
<evidence type="ECO:0000256" key="6">
    <source>
        <dbReference type="ARBA" id="ARBA00022679"/>
    </source>
</evidence>
<evidence type="ECO:0000256" key="9">
    <source>
        <dbReference type="HAMAP-Rule" id="MF_01023"/>
    </source>
</evidence>
<dbReference type="PANTHER" id="PTHR43643:SF3">
    <property type="entry name" value="HISTIDINOL-PHOSPHATE AMINOTRANSFERASE"/>
    <property type="match status" value="1"/>
</dbReference>
<dbReference type="Gene3D" id="3.40.640.10">
    <property type="entry name" value="Type I PLP-dependent aspartate aminotransferase-like (Major domain)"/>
    <property type="match status" value="1"/>
</dbReference>
<dbReference type="Proteomes" id="UP001597044">
    <property type="component" value="Unassembled WGS sequence"/>
</dbReference>
<evidence type="ECO:0000256" key="1">
    <source>
        <dbReference type="ARBA" id="ARBA00001933"/>
    </source>
</evidence>
<reference evidence="12" key="1">
    <citation type="journal article" date="2019" name="Int. J. Syst. Evol. Microbiol.">
        <title>The Global Catalogue of Microorganisms (GCM) 10K type strain sequencing project: providing services to taxonomists for standard genome sequencing and annotation.</title>
        <authorList>
            <consortium name="The Broad Institute Genomics Platform"/>
            <consortium name="The Broad Institute Genome Sequencing Center for Infectious Disease"/>
            <person name="Wu L."/>
            <person name="Ma J."/>
        </authorList>
    </citation>
    <scope>NUCLEOTIDE SEQUENCE [LARGE SCALE GENOMIC DNA]</scope>
    <source>
        <strain evidence="12">CCUG 63419</strain>
    </source>
</reference>
<evidence type="ECO:0000256" key="3">
    <source>
        <dbReference type="ARBA" id="ARBA00007970"/>
    </source>
</evidence>
<dbReference type="PANTHER" id="PTHR43643">
    <property type="entry name" value="HISTIDINOL-PHOSPHATE AMINOTRANSFERASE 2"/>
    <property type="match status" value="1"/>
</dbReference>
<keyword evidence="9" id="KW-0368">Histidine biosynthesis</keyword>
<dbReference type="InterPro" id="IPR005861">
    <property type="entry name" value="HisP_aminotrans"/>
</dbReference>
<evidence type="ECO:0000256" key="2">
    <source>
        <dbReference type="ARBA" id="ARBA00005011"/>
    </source>
</evidence>
<comment type="similarity">
    <text evidence="3 9">Belongs to the class-II pyridoxal-phosphate-dependent aminotransferase family. Histidinol-phosphate aminotransferase subfamily.</text>
</comment>
<dbReference type="PROSITE" id="PS00599">
    <property type="entry name" value="AA_TRANSFER_CLASS_2"/>
    <property type="match status" value="1"/>
</dbReference>
<gene>
    <name evidence="9 11" type="primary">hisC</name>
    <name evidence="11" type="ORF">ACFQ0F_04205</name>
</gene>
<organism evidence="11 12">
    <name type="scientific">Paraperlucidibaca wandonensis</name>
    <dbReference type="NCBI Taxonomy" id="1268273"/>
    <lineage>
        <taxon>Bacteria</taxon>
        <taxon>Pseudomonadati</taxon>
        <taxon>Pseudomonadota</taxon>
        <taxon>Gammaproteobacteria</taxon>
        <taxon>Moraxellales</taxon>
        <taxon>Moraxellaceae</taxon>
        <taxon>Paraperlucidibaca</taxon>
    </lineage>
</organism>
<dbReference type="EC" id="2.6.1.9" evidence="9"/>
<dbReference type="InterPro" id="IPR015421">
    <property type="entry name" value="PyrdxlP-dep_Trfase_major"/>
</dbReference>
<comment type="pathway">
    <text evidence="2 9">Amino-acid biosynthesis; L-histidine biosynthesis; L-histidine from 5-phospho-alpha-D-ribose 1-diphosphate: step 7/9.</text>
</comment>
<dbReference type="HAMAP" id="MF_01023">
    <property type="entry name" value="HisC_aminotrans_2"/>
    <property type="match status" value="1"/>
</dbReference>
<dbReference type="InterPro" id="IPR015422">
    <property type="entry name" value="PyrdxlP-dep_Trfase_small"/>
</dbReference>
<keyword evidence="6 9" id="KW-0808">Transferase</keyword>
<name>A0ABW3HHW1_9GAMM</name>
<feature type="modified residue" description="N6-(pyridoxal phosphate)lysine" evidence="9">
    <location>
        <position position="241"/>
    </location>
</feature>
<dbReference type="InterPro" id="IPR050106">
    <property type="entry name" value="HistidinolP_aminotransfase"/>
</dbReference>
<dbReference type="Pfam" id="PF00155">
    <property type="entry name" value="Aminotran_1_2"/>
    <property type="match status" value="1"/>
</dbReference>
<dbReference type="NCBIfam" id="TIGR01141">
    <property type="entry name" value="hisC"/>
    <property type="match status" value="1"/>
</dbReference>
<evidence type="ECO:0000256" key="4">
    <source>
        <dbReference type="ARBA" id="ARBA00011738"/>
    </source>
</evidence>
<comment type="subunit">
    <text evidence="4 9">Homodimer.</text>
</comment>
<evidence type="ECO:0000259" key="10">
    <source>
        <dbReference type="Pfam" id="PF00155"/>
    </source>
</evidence>
<dbReference type="CDD" id="cd00609">
    <property type="entry name" value="AAT_like"/>
    <property type="match status" value="1"/>
</dbReference>
<dbReference type="InterPro" id="IPR015424">
    <property type="entry name" value="PyrdxlP-dep_Trfase"/>
</dbReference>
<keyword evidence="9" id="KW-0028">Amino-acid biosynthesis</keyword>
<feature type="domain" description="Aminotransferase class I/classII large" evidence="10">
    <location>
        <begin position="46"/>
        <end position="371"/>
    </location>
</feature>
<evidence type="ECO:0000313" key="11">
    <source>
        <dbReference type="EMBL" id="MFD0949597.1"/>
    </source>
</evidence>
<evidence type="ECO:0000256" key="8">
    <source>
        <dbReference type="ARBA" id="ARBA00047481"/>
    </source>
</evidence>
<dbReference type="RefSeq" id="WP_379069436.1">
    <property type="nucleotide sequence ID" value="NZ_JBHTIT010000001.1"/>
</dbReference>
<keyword evidence="5 9" id="KW-0032">Aminotransferase</keyword>
<comment type="catalytic activity">
    <reaction evidence="8 9">
        <text>L-histidinol phosphate + 2-oxoglutarate = 3-(imidazol-4-yl)-2-oxopropyl phosphate + L-glutamate</text>
        <dbReference type="Rhea" id="RHEA:23744"/>
        <dbReference type="ChEBI" id="CHEBI:16810"/>
        <dbReference type="ChEBI" id="CHEBI:29985"/>
        <dbReference type="ChEBI" id="CHEBI:57766"/>
        <dbReference type="ChEBI" id="CHEBI:57980"/>
        <dbReference type="EC" id="2.6.1.9"/>
    </reaction>
</comment>
<dbReference type="InterPro" id="IPR004839">
    <property type="entry name" value="Aminotransferase_I/II_large"/>
</dbReference>
<comment type="cofactor">
    <cofactor evidence="1 9">
        <name>pyridoxal 5'-phosphate</name>
        <dbReference type="ChEBI" id="CHEBI:597326"/>
    </cofactor>
</comment>